<feature type="compositionally biased region" description="Low complexity" evidence="1">
    <location>
        <begin position="33"/>
        <end position="44"/>
    </location>
</feature>
<evidence type="ECO:0000256" key="1">
    <source>
        <dbReference type="SAM" id="MobiDB-lite"/>
    </source>
</evidence>
<organism evidence="3 4">
    <name type="scientific">Pleomassaria siparia CBS 279.74</name>
    <dbReference type="NCBI Taxonomy" id="1314801"/>
    <lineage>
        <taxon>Eukaryota</taxon>
        <taxon>Fungi</taxon>
        <taxon>Dikarya</taxon>
        <taxon>Ascomycota</taxon>
        <taxon>Pezizomycotina</taxon>
        <taxon>Dothideomycetes</taxon>
        <taxon>Pleosporomycetidae</taxon>
        <taxon>Pleosporales</taxon>
        <taxon>Pleomassariaceae</taxon>
        <taxon>Pleomassaria</taxon>
    </lineage>
</organism>
<feature type="chain" id="PRO_5026355754" description="Secreted protein" evidence="2">
    <location>
        <begin position="27"/>
        <end position="112"/>
    </location>
</feature>
<dbReference type="Proteomes" id="UP000799428">
    <property type="component" value="Unassembled WGS sequence"/>
</dbReference>
<proteinExistence type="predicted"/>
<keyword evidence="4" id="KW-1185">Reference proteome</keyword>
<protein>
    <recommendedName>
        <fullName evidence="5">Secreted protein</fullName>
    </recommendedName>
</protein>
<evidence type="ECO:0008006" key="5">
    <source>
        <dbReference type="Google" id="ProtNLM"/>
    </source>
</evidence>
<reference evidence="3" key="1">
    <citation type="journal article" date="2020" name="Stud. Mycol.">
        <title>101 Dothideomycetes genomes: a test case for predicting lifestyles and emergence of pathogens.</title>
        <authorList>
            <person name="Haridas S."/>
            <person name="Albert R."/>
            <person name="Binder M."/>
            <person name="Bloem J."/>
            <person name="Labutti K."/>
            <person name="Salamov A."/>
            <person name="Andreopoulos B."/>
            <person name="Baker S."/>
            <person name="Barry K."/>
            <person name="Bills G."/>
            <person name="Bluhm B."/>
            <person name="Cannon C."/>
            <person name="Castanera R."/>
            <person name="Culley D."/>
            <person name="Daum C."/>
            <person name="Ezra D."/>
            <person name="Gonzalez J."/>
            <person name="Henrissat B."/>
            <person name="Kuo A."/>
            <person name="Liang C."/>
            <person name="Lipzen A."/>
            <person name="Lutzoni F."/>
            <person name="Magnuson J."/>
            <person name="Mondo S."/>
            <person name="Nolan M."/>
            <person name="Ohm R."/>
            <person name="Pangilinan J."/>
            <person name="Park H.-J."/>
            <person name="Ramirez L."/>
            <person name="Alfaro M."/>
            <person name="Sun H."/>
            <person name="Tritt A."/>
            <person name="Yoshinaga Y."/>
            <person name="Zwiers L.-H."/>
            <person name="Turgeon B."/>
            <person name="Goodwin S."/>
            <person name="Spatafora J."/>
            <person name="Crous P."/>
            <person name="Grigoriev I."/>
        </authorList>
    </citation>
    <scope>NUCLEOTIDE SEQUENCE</scope>
    <source>
        <strain evidence="3">CBS 279.74</strain>
    </source>
</reference>
<feature type="signal peptide" evidence="2">
    <location>
        <begin position="1"/>
        <end position="26"/>
    </location>
</feature>
<dbReference type="EMBL" id="MU005772">
    <property type="protein sequence ID" value="KAF2708148.1"/>
    <property type="molecule type" value="Genomic_DNA"/>
</dbReference>
<dbReference type="AlphaFoldDB" id="A0A6G1K5R7"/>
<sequence>MNVLNGLGIRRLFCFLTIIAARGSSADFGIRGTGATSGSSEGSGKNLGHVDIFNGEAQPTGYSDEYVVSTLYRQDYSKRGSSIRRQESRPMRVVSEEGIAYRGGVGMIPPRK</sequence>
<feature type="region of interest" description="Disordered" evidence="1">
    <location>
        <begin position="30"/>
        <end position="50"/>
    </location>
</feature>
<gene>
    <name evidence="3" type="ORF">K504DRAFT_456193</name>
</gene>
<evidence type="ECO:0000313" key="3">
    <source>
        <dbReference type="EMBL" id="KAF2708148.1"/>
    </source>
</evidence>
<keyword evidence="2" id="KW-0732">Signal</keyword>
<accession>A0A6G1K5R7</accession>
<name>A0A6G1K5R7_9PLEO</name>
<evidence type="ECO:0000313" key="4">
    <source>
        <dbReference type="Proteomes" id="UP000799428"/>
    </source>
</evidence>
<evidence type="ECO:0000256" key="2">
    <source>
        <dbReference type="SAM" id="SignalP"/>
    </source>
</evidence>